<organism evidence="1 2">
    <name type="scientific">Cerasibacillus quisquiliarum</name>
    <dbReference type="NCBI Taxonomy" id="227865"/>
    <lineage>
        <taxon>Bacteria</taxon>
        <taxon>Bacillati</taxon>
        <taxon>Bacillota</taxon>
        <taxon>Bacilli</taxon>
        <taxon>Bacillales</taxon>
        <taxon>Bacillaceae</taxon>
        <taxon>Cerasibacillus</taxon>
    </lineage>
</organism>
<dbReference type="OrthoDB" id="2166610at2"/>
<dbReference type="RefSeq" id="WP_146937263.1">
    <property type="nucleotide sequence ID" value="NZ_BJXW01000013.1"/>
</dbReference>
<accession>A0A511V1M6</accession>
<proteinExistence type="predicted"/>
<dbReference type="Pfam" id="PF10704">
    <property type="entry name" value="DUF2508"/>
    <property type="match status" value="1"/>
</dbReference>
<gene>
    <name evidence="1" type="ORF">CQU01_14900</name>
</gene>
<dbReference type="EMBL" id="BJXW01000013">
    <property type="protein sequence ID" value="GEN31252.1"/>
    <property type="molecule type" value="Genomic_DNA"/>
</dbReference>
<dbReference type="AlphaFoldDB" id="A0A511V1M6"/>
<dbReference type="Proteomes" id="UP000321491">
    <property type="component" value="Unassembled WGS sequence"/>
</dbReference>
<reference evidence="1 2" key="1">
    <citation type="submission" date="2019-07" db="EMBL/GenBank/DDBJ databases">
        <title>Whole genome shotgun sequence of Cerasibacillus quisquiliarum NBRC 102429.</title>
        <authorList>
            <person name="Hosoyama A."/>
            <person name="Uohara A."/>
            <person name="Ohji S."/>
            <person name="Ichikawa N."/>
        </authorList>
    </citation>
    <scope>NUCLEOTIDE SEQUENCE [LARGE SCALE GENOMIC DNA]</scope>
    <source>
        <strain evidence="1 2">NBRC 102429</strain>
    </source>
</reference>
<keyword evidence="2" id="KW-1185">Reference proteome</keyword>
<evidence type="ECO:0000313" key="1">
    <source>
        <dbReference type="EMBL" id="GEN31252.1"/>
    </source>
</evidence>
<dbReference type="InterPro" id="IPR019644">
    <property type="entry name" value="DUF2508"/>
</dbReference>
<comment type="caution">
    <text evidence="1">The sequence shown here is derived from an EMBL/GenBank/DDBJ whole genome shotgun (WGS) entry which is preliminary data.</text>
</comment>
<protein>
    <recommendedName>
        <fullName evidence="3">DUF2508 domain-containing protein</fullName>
    </recommendedName>
</protein>
<sequence length="73" mass="8743">MRRKKRKRQVDEQLLEAIFTVEQEWKRVQSIVEQSIEPTVEGQNRVAIAQAKYVFLLREAKRRQLNALRYGQS</sequence>
<evidence type="ECO:0000313" key="2">
    <source>
        <dbReference type="Proteomes" id="UP000321491"/>
    </source>
</evidence>
<name>A0A511V1M6_9BACI</name>
<evidence type="ECO:0008006" key="3">
    <source>
        <dbReference type="Google" id="ProtNLM"/>
    </source>
</evidence>